<evidence type="ECO:0000313" key="3">
    <source>
        <dbReference type="EMBL" id="TQE93789.1"/>
    </source>
</evidence>
<dbReference type="Gene3D" id="1.10.10.10">
    <property type="entry name" value="Winged helix-like DNA-binding domain superfamily/Winged helix DNA-binding domain"/>
    <property type="match status" value="1"/>
</dbReference>
<dbReference type="PANTHER" id="PTHR35807">
    <property type="entry name" value="TRANSCRIPTIONAL REGULATOR REDD-RELATED"/>
    <property type="match status" value="1"/>
</dbReference>
<dbReference type="InterPro" id="IPR019734">
    <property type="entry name" value="TPR_rpt"/>
</dbReference>
<dbReference type="AlphaFoldDB" id="A0A540VAK3"/>
<dbReference type="OrthoDB" id="134937at2"/>
<dbReference type="SMART" id="SM01043">
    <property type="entry name" value="BTAD"/>
    <property type="match status" value="1"/>
</dbReference>
<dbReference type="Gene3D" id="1.25.40.10">
    <property type="entry name" value="Tetratricopeptide repeat domain"/>
    <property type="match status" value="3"/>
</dbReference>
<sequence>MEQLITLTKIVPPRPRPEVVPRQRLLEIFQELLDYKLVLVIAPAGYGKTASLIDLIQHIDMPACWYALSEVDQDPYRFLAHFIASIQHRFPSFGARSNAALQMVSTGRSNLEQLLTTMVNELYEQVDEHFVFVIDDYHLLNDHPDISAFISDFVQYSPETCHLILASRKLLTIPNLALLVARGYVGGLDFEDLAFQPDELQFLAMRNYGLTLTPEEAQEVCQLSEGWITGLLLSAQIKGWRMANRLRMIRAAGVDLYTYLIHEVLGQESPDLRDFLLRTSVMDEFDAELCEAIFEPEWCPPGKCWQDMVDMVVQHNLFVVRVGETGDALRYHPLFREFLQQMLIQERPEEERLIARRLADIYVARGRWEEAYHLYQRLDLPEPIAALIEQVGLRLLQSGRLKTVLRWLAELPLGMLEARPRLLALQGYALTLGGEVERGLACLNQAIEALTGSEPLVLAQALAHRSVAHRFLGNYSNSIQDAQRALDLLAAGTESAQSIHALAVRSLGLGYYAVGDLQASIRCLHSSLDLYKALNDQQNMAMVSMDLANSYFLSGQHHRALPLFEEALQAWSSLNNLVGQANVLNNLGVHYYEHGDYLKALDMLQQSLACAEQSGYTRMEAFALASMGDVFSDMQVPAAAERLYQRAYELAQQLDERFLVLYLELARAALACTGRDWGRAYTYLDAAGKLVLDKSSQYEWGLYRLAMGRFYLAQDNPEPAREPLEDAIHCFEAGGQLADAAKARLFLAAALAGLGDKDGAQESLQQALDQIALLQTQAPVLPVASLLKPALLKMSRQRETAGSLSRLLARVEEFEQSLPALRRRLRSSPLQEMMTSELEPPTLVIRALGRAEVWVNGRLVSNSDWKTLVSRDLFFCLLAHEEGLTKEEISEILWPEASLSQVRTRFKNTIYRLRSAIGQDVILFQDDIYYFDRTVDYEYDVEIFLQCIQDARQTADAEARIQAYERAVEHYRGDYLPEVDGSWVWAEREHLRRIYVEVSLELAQLLFQQGQINAALERCQQILADDPCLEDAHRLAMRIYAATGNRAAVARQFELCQKALHEEIAAPPSPQTEELYASLMR</sequence>
<dbReference type="Pfam" id="PF25873">
    <property type="entry name" value="WHD_MalT"/>
    <property type="match status" value="1"/>
</dbReference>
<evidence type="ECO:0000313" key="4">
    <source>
        <dbReference type="Proteomes" id="UP000317371"/>
    </source>
</evidence>
<dbReference type="SMART" id="SM00028">
    <property type="entry name" value="TPR"/>
    <property type="match status" value="8"/>
</dbReference>
<reference evidence="3 4" key="1">
    <citation type="submission" date="2019-06" db="EMBL/GenBank/DDBJ databases">
        <title>Genome sequence of Litorilinea aerophila BAA-2444.</title>
        <authorList>
            <person name="Maclea K.S."/>
            <person name="Maurais E.G."/>
            <person name="Iannazzi L.C."/>
        </authorList>
    </citation>
    <scope>NUCLEOTIDE SEQUENCE [LARGE SCALE GENOMIC DNA]</scope>
    <source>
        <strain evidence="3 4">ATCC BAA-2444</strain>
    </source>
</reference>
<dbReference type="Proteomes" id="UP000317371">
    <property type="component" value="Unassembled WGS sequence"/>
</dbReference>
<dbReference type="Gene3D" id="3.40.50.300">
    <property type="entry name" value="P-loop containing nucleotide triphosphate hydrolases"/>
    <property type="match status" value="1"/>
</dbReference>
<dbReference type="SUPFAM" id="SSF48452">
    <property type="entry name" value="TPR-like"/>
    <property type="match status" value="3"/>
</dbReference>
<dbReference type="RefSeq" id="WP_141611929.1">
    <property type="nucleotide sequence ID" value="NZ_VIGC02000033.1"/>
</dbReference>
<feature type="repeat" description="TPR" evidence="1">
    <location>
        <begin position="581"/>
        <end position="614"/>
    </location>
</feature>
<evidence type="ECO:0000259" key="2">
    <source>
        <dbReference type="SMART" id="SM01043"/>
    </source>
</evidence>
<dbReference type="PANTHER" id="PTHR35807:SF2">
    <property type="entry name" value="TRANSCRIPTIONAL ACTIVATOR DOMAIN"/>
    <property type="match status" value="1"/>
</dbReference>
<dbReference type="InterPro" id="IPR027417">
    <property type="entry name" value="P-loop_NTPase"/>
</dbReference>
<dbReference type="InterPro" id="IPR059106">
    <property type="entry name" value="WHD_MalT"/>
</dbReference>
<keyword evidence="1" id="KW-0802">TPR repeat</keyword>
<dbReference type="InterPro" id="IPR036388">
    <property type="entry name" value="WH-like_DNA-bd_sf"/>
</dbReference>
<dbReference type="InterPro" id="IPR011990">
    <property type="entry name" value="TPR-like_helical_dom_sf"/>
</dbReference>
<dbReference type="EMBL" id="VIGC01000033">
    <property type="protein sequence ID" value="TQE93789.1"/>
    <property type="molecule type" value="Genomic_DNA"/>
</dbReference>
<dbReference type="InterPro" id="IPR051677">
    <property type="entry name" value="AfsR-DnrI-RedD_regulator"/>
</dbReference>
<keyword evidence="4" id="KW-1185">Reference proteome</keyword>
<protein>
    <submittedName>
        <fullName evidence="3">Tetratricopeptide repeat protein</fullName>
    </submittedName>
</protein>
<proteinExistence type="predicted"/>
<accession>A0A540VAK3</accession>
<dbReference type="InParanoid" id="A0A540VAK3"/>
<dbReference type="PROSITE" id="PS50005">
    <property type="entry name" value="TPR"/>
    <property type="match status" value="1"/>
</dbReference>
<dbReference type="InterPro" id="IPR005158">
    <property type="entry name" value="BTAD"/>
</dbReference>
<gene>
    <name evidence="3" type="ORF">FKZ61_19970</name>
</gene>
<feature type="domain" description="Bacterial transcriptional activator" evidence="2">
    <location>
        <begin position="939"/>
        <end position="1080"/>
    </location>
</feature>
<organism evidence="3 4">
    <name type="scientific">Litorilinea aerophila</name>
    <dbReference type="NCBI Taxonomy" id="1204385"/>
    <lineage>
        <taxon>Bacteria</taxon>
        <taxon>Bacillati</taxon>
        <taxon>Chloroflexota</taxon>
        <taxon>Caldilineae</taxon>
        <taxon>Caldilineales</taxon>
        <taxon>Caldilineaceae</taxon>
        <taxon>Litorilinea</taxon>
    </lineage>
</organism>
<name>A0A540VAK3_9CHLR</name>
<dbReference type="Pfam" id="PF03704">
    <property type="entry name" value="BTAD"/>
    <property type="match status" value="1"/>
</dbReference>
<comment type="caution">
    <text evidence="3">The sequence shown here is derived from an EMBL/GenBank/DDBJ whole genome shotgun (WGS) entry which is preliminary data.</text>
</comment>
<dbReference type="Pfam" id="PF13424">
    <property type="entry name" value="TPR_12"/>
    <property type="match status" value="1"/>
</dbReference>
<dbReference type="SUPFAM" id="SSF52540">
    <property type="entry name" value="P-loop containing nucleoside triphosphate hydrolases"/>
    <property type="match status" value="1"/>
</dbReference>
<evidence type="ECO:0000256" key="1">
    <source>
        <dbReference type="PROSITE-ProRule" id="PRU00339"/>
    </source>
</evidence>